<reference evidence="1 2" key="1">
    <citation type="submission" date="2019-03" db="EMBL/GenBank/DDBJ databases">
        <title>Genomics of glacier-inhabiting Cryobacterium strains.</title>
        <authorList>
            <person name="Liu Q."/>
            <person name="Xin Y.-H."/>
        </authorList>
    </citation>
    <scope>NUCLEOTIDE SEQUENCE [LARGE SCALE GENOMIC DNA]</scope>
    <source>
        <strain evidence="1 2">TMT1-51</strain>
    </source>
</reference>
<evidence type="ECO:0000313" key="1">
    <source>
        <dbReference type="EMBL" id="TFD33090.1"/>
    </source>
</evidence>
<name>A0A4Y8JZJ6_9MICO</name>
<dbReference type="EMBL" id="SOHA01000005">
    <property type="protein sequence ID" value="TFD33090.1"/>
    <property type="molecule type" value="Genomic_DNA"/>
</dbReference>
<keyword evidence="2" id="KW-1185">Reference proteome</keyword>
<dbReference type="OrthoDB" id="3700292at2"/>
<accession>A0A4Y8JZJ6</accession>
<dbReference type="Proteomes" id="UP000297472">
    <property type="component" value="Unassembled WGS sequence"/>
</dbReference>
<protein>
    <submittedName>
        <fullName evidence="1">Uncharacterized protein</fullName>
    </submittedName>
</protein>
<dbReference type="RefSeq" id="WP_134422999.1">
    <property type="nucleotide sequence ID" value="NZ_SOHA01000005.1"/>
</dbReference>
<sequence length="373" mass="38837">MEPNRFLLEGSSLPELKARILAEHGAEARIVAAEQVTVGGIRGFFARRHIEVTVEVPARRRRAAHSRSDVQVRLGIAALLDDADAEEARLYTAAEPRMSTVSEGFADLMDELTFATREMPDPVLITPVAPTVASPAAPMGGETTAEEQTPAMAGVSAAPTFTERAADLLSEGTAAPRASGRRAARRQMTRAGADAAVPRALTGAGNLVIVIGWQDAALPVTRELAPANGTAVVLVAGAIDGGLAAEAGLDRVLDRRTALEARARGVELGQTSFVAFGFDKNPATAAIHASLLGLIRPDQVWVVVDAGRKPADTARWVAEVARSLDIDALAVTGYATTGSPETVDDLGIPVGWVDGVPAPAGTVAAMRQSLKLG</sequence>
<dbReference type="AlphaFoldDB" id="A0A4Y8JZJ6"/>
<gene>
    <name evidence="1" type="ORF">E3T49_02005</name>
</gene>
<evidence type="ECO:0000313" key="2">
    <source>
        <dbReference type="Proteomes" id="UP000297472"/>
    </source>
</evidence>
<comment type="caution">
    <text evidence="1">The sequence shown here is derived from an EMBL/GenBank/DDBJ whole genome shotgun (WGS) entry which is preliminary data.</text>
</comment>
<organism evidence="1 2">
    <name type="scientific">Cryobacterium cryoconiti</name>
    <dbReference type="NCBI Taxonomy" id="1259239"/>
    <lineage>
        <taxon>Bacteria</taxon>
        <taxon>Bacillati</taxon>
        <taxon>Actinomycetota</taxon>
        <taxon>Actinomycetes</taxon>
        <taxon>Micrococcales</taxon>
        <taxon>Microbacteriaceae</taxon>
        <taxon>Cryobacterium</taxon>
    </lineage>
</organism>
<proteinExistence type="predicted"/>